<name>A0A0L6Z5W8_9CLOT</name>
<evidence type="ECO:0000259" key="5">
    <source>
        <dbReference type="SMART" id="SM00226"/>
    </source>
</evidence>
<reference evidence="7" key="1">
    <citation type="submission" date="2015-08" db="EMBL/GenBank/DDBJ databases">
        <title>Genome sequence of the strict anaerobe Clostridium homopropionicum LuHBu1 (DSM 5847T).</title>
        <authorList>
            <person name="Poehlein A."/>
            <person name="Beck M."/>
            <person name="Schiel-Bengelsdorf B."/>
            <person name="Bengelsdorf F.R."/>
            <person name="Daniel R."/>
            <person name="Duerre P."/>
        </authorList>
    </citation>
    <scope>NUCLEOTIDE SEQUENCE [LARGE SCALE GENOMIC DNA]</scope>
    <source>
        <strain evidence="7">DSM 5847</strain>
    </source>
</reference>
<dbReference type="PRINTS" id="PR00719">
    <property type="entry name" value="LMWPTPASE"/>
</dbReference>
<dbReference type="RefSeq" id="WP_052222716.1">
    <property type="nucleotide sequence ID" value="NZ_LHUR01000042.1"/>
</dbReference>
<dbReference type="CDD" id="cd16344">
    <property type="entry name" value="LMWPAP"/>
    <property type="match status" value="1"/>
</dbReference>
<feature type="domain" description="Phosphotyrosine protein phosphatase I" evidence="5">
    <location>
        <begin position="1"/>
        <end position="143"/>
    </location>
</feature>
<comment type="similarity">
    <text evidence="1">Belongs to the low molecular weight phosphotyrosine protein phosphatase family.</text>
</comment>
<dbReference type="SUPFAM" id="SSF52788">
    <property type="entry name" value="Phosphotyrosine protein phosphatases I"/>
    <property type="match status" value="1"/>
</dbReference>
<evidence type="ECO:0000313" key="6">
    <source>
        <dbReference type="EMBL" id="KOA18367.1"/>
    </source>
</evidence>
<dbReference type="Proteomes" id="UP000037043">
    <property type="component" value="Unassembled WGS sequence"/>
</dbReference>
<keyword evidence="3" id="KW-0904">Protein phosphatase</keyword>
<dbReference type="Pfam" id="PF01451">
    <property type="entry name" value="LMWPc"/>
    <property type="match status" value="1"/>
</dbReference>
<comment type="caution">
    <text evidence="6">The sequence shown here is derived from an EMBL/GenBank/DDBJ whole genome shotgun (WGS) entry which is preliminary data.</text>
</comment>
<dbReference type="AlphaFoldDB" id="A0A0L6Z5W8"/>
<keyword evidence="7" id="KW-1185">Reference proteome</keyword>
<dbReference type="InterPro" id="IPR023485">
    <property type="entry name" value="Ptyr_pPase"/>
</dbReference>
<evidence type="ECO:0000256" key="1">
    <source>
        <dbReference type="ARBA" id="ARBA00011063"/>
    </source>
</evidence>
<dbReference type="SMART" id="SM00226">
    <property type="entry name" value="LMWPc"/>
    <property type="match status" value="1"/>
</dbReference>
<feature type="active site" description="Proton donor" evidence="4">
    <location>
        <position position="117"/>
    </location>
</feature>
<evidence type="ECO:0000313" key="7">
    <source>
        <dbReference type="Proteomes" id="UP000037043"/>
    </source>
</evidence>
<feature type="active site" description="Nucleophile" evidence="4">
    <location>
        <position position="13"/>
    </location>
</feature>
<keyword evidence="2 6" id="KW-0378">Hydrolase</keyword>
<dbReference type="InterPro" id="IPR017867">
    <property type="entry name" value="Tyr_phospatase_low_mol_wt"/>
</dbReference>
<evidence type="ECO:0000256" key="2">
    <source>
        <dbReference type="ARBA" id="ARBA00022801"/>
    </source>
</evidence>
<dbReference type="Gene3D" id="3.40.50.2300">
    <property type="match status" value="1"/>
</dbReference>
<dbReference type="PANTHER" id="PTHR11717:SF31">
    <property type="entry name" value="LOW MOLECULAR WEIGHT PROTEIN-TYROSINE-PHOSPHATASE ETP-RELATED"/>
    <property type="match status" value="1"/>
</dbReference>
<dbReference type="PATRIC" id="fig|1121318.3.peg.3264"/>
<evidence type="ECO:0000256" key="3">
    <source>
        <dbReference type="ARBA" id="ARBA00022912"/>
    </source>
</evidence>
<gene>
    <name evidence="6" type="primary">ywlE</name>
    <name evidence="6" type="ORF">CLHOM_32690</name>
</gene>
<organism evidence="6 7">
    <name type="scientific">Clostridium homopropionicum DSM 5847</name>
    <dbReference type="NCBI Taxonomy" id="1121318"/>
    <lineage>
        <taxon>Bacteria</taxon>
        <taxon>Bacillati</taxon>
        <taxon>Bacillota</taxon>
        <taxon>Clostridia</taxon>
        <taxon>Eubacteriales</taxon>
        <taxon>Clostridiaceae</taxon>
        <taxon>Clostridium</taxon>
    </lineage>
</organism>
<dbReference type="EC" id="3.1.3.48" evidence="6"/>
<dbReference type="GO" id="GO:0004725">
    <property type="term" value="F:protein tyrosine phosphatase activity"/>
    <property type="evidence" value="ECO:0007669"/>
    <property type="project" value="UniProtKB-EC"/>
</dbReference>
<proteinExistence type="inferred from homology"/>
<dbReference type="PANTHER" id="PTHR11717">
    <property type="entry name" value="LOW MOLECULAR WEIGHT PROTEIN TYROSINE PHOSPHATASE"/>
    <property type="match status" value="1"/>
</dbReference>
<accession>A0A0L6Z5W8</accession>
<dbReference type="InterPro" id="IPR036196">
    <property type="entry name" value="Ptyr_pPase_sf"/>
</dbReference>
<evidence type="ECO:0000256" key="4">
    <source>
        <dbReference type="PIRSR" id="PIRSR617867-1"/>
    </source>
</evidence>
<feature type="active site" description="Nucleophile" evidence="4">
    <location>
        <position position="7"/>
    </location>
</feature>
<sequence>MKILFVCTGNTCRSCMAEAIFNKLSTFEEVEAFSAGISVVPGSRTSKHTASLISSNFDLDISERNAVQLTEEMIKNSDLIFTMTGYMRDLLRNHFDSEKEKIYTISEFVELQGDVIDPYGGDIHTYEATFHMLRKSIELLLAKLKEDKGKTY</sequence>
<dbReference type="EMBL" id="LHUR01000042">
    <property type="protein sequence ID" value="KOA18367.1"/>
    <property type="molecule type" value="Genomic_DNA"/>
</dbReference>
<dbReference type="InterPro" id="IPR050438">
    <property type="entry name" value="LMW_PTPase"/>
</dbReference>
<protein>
    <submittedName>
        <fullName evidence="6">Low molecular weight protein-tyrosine-phosphatase YwlE</fullName>
        <ecNumber evidence="6">3.1.3.48</ecNumber>
    </submittedName>
</protein>
<dbReference type="STRING" id="36844.SAMN04488501_101211"/>